<evidence type="ECO:0008006" key="3">
    <source>
        <dbReference type="Google" id="ProtNLM"/>
    </source>
</evidence>
<dbReference type="Pfam" id="PF11899">
    <property type="entry name" value="DUF3419"/>
    <property type="match status" value="1"/>
</dbReference>
<proteinExistence type="predicted"/>
<dbReference type="PANTHER" id="PTHR47473:SF1">
    <property type="entry name" value="METHYLTRANSFERASE DOMAIN-CONTAINING PROTEIN"/>
    <property type="match status" value="1"/>
</dbReference>
<name>A0ABP7NYE6_9BACT</name>
<dbReference type="RefSeq" id="WP_345119712.1">
    <property type="nucleotide sequence ID" value="NZ_BAABDI010000001.1"/>
</dbReference>
<evidence type="ECO:0000313" key="2">
    <source>
        <dbReference type="Proteomes" id="UP001501556"/>
    </source>
</evidence>
<dbReference type="EMBL" id="BAABDI010000001">
    <property type="protein sequence ID" value="GAA3956673.1"/>
    <property type="molecule type" value="Genomic_DNA"/>
</dbReference>
<dbReference type="Proteomes" id="UP001501556">
    <property type="component" value="Unassembled WGS sequence"/>
</dbReference>
<protein>
    <recommendedName>
        <fullName evidence="3">S-adenosylmethionine-diacylglycerol 3-amino-3-carboxypropyl transferase</fullName>
    </recommendedName>
</protein>
<keyword evidence="2" id="KW-1185">Reference proteome</keyword>
<gene>
    <name evidence="1" type="ORF">GCM10022407_00210</name>
</gene>
<sequence>MNSEFANLALDQVRYSLVWEDSRTLHAALAIGPADHVLVVTSAGCNVLNALLAGPRQVTAIDLNPVQNALLRLKCYLIAHYEPEVLRALMGFDGPAPVARAWGQVAASLPVELRAFWEPFFAAHPAGLLPAGRLEGYVTGFLPTLPADLQAKLRQLLAFESVTAQRDFFAAELDGPVFRAAFVAYFDAANLSKGRDPALFRYAPESGGATFYGRLRQLIATKLVRDNFFFRFFFFGPQGLPETLLPACYQRRNHGRLRQLLPRLRITTGEAVAYLSTAPGRTVTKASLSNIFEYASPAEFERVCAGLQVSAGRPLRLLYWNLLQDQHHPAGPAGEALPAAAQARLAHEDGCFFFRNVRVLSARTALARVPALLAAPVSNQFISNSI</sequence>
<organism evidence="1 2">
    <name type="scientific">Hymenobacter antarcticus</name>
    <dbReference type="NCBI Taxonomy" id="486270"/>
    <lineage>
        <taxon>Bacteria</taxon>
        <taxon>Pseudomonadati</taxon>
        <taxon>Bacteroidota</taxon>
        <taxon>Cytophagia</taxon>
        <taxon>Cytophagales</taxon>
        <taxon>Hymenobacteraceae</taxon>
        <taxon>Hymenobacter</taxon>
    </lineage>
</organism>
<comment type="caution">
    <text evidence="1">The sequence shown here is derived from an EMBL/GenBank/DDBJ whole genome shotgun (WGS) entry which is preliminary data.</text>
</comment>
<accession>A0ABP7NYE6</accession>
<dbReference type="PANTHER" id="PTHR47473">
    <property type="entry name" value="BTA1P"/>
    <property type="match status" value="1"/>
</dbReference>
<dbReference type="InterPro" id="IPR021829">
    <property type="entry name" value="DUF3419"/>
</dbReference>
<evidence type="ECO:0000313" key="1">
    <source>
        <dbReference type="EMBL" id="GAA3956673.1"/>
    </source>
</evidence>
<reference evidence="2" key="1">
    <citation type="journal article" date="2019" name="Int. J. Syst. Evol. Microbiol.">
        <title>The Global Catalogue of Microorganisms (GCM) 10K type strain sequencing project: providing services to taxonomists for standard genome sequencing and annotation.</title>
        <authorList>
            <consortium name="The Broad Institute Genomics Platform"/>
            <consortium name="The Broad Institute Genome Sequencing Center for Infectious Disease"/>
            <person name="Wu L."/>
            <person name="Ma J."/>
        </authorList>
    </citation>
    <scope>NUCLEOTIDE SEQUENCE [LARGE SCALE GENOMIC DNA]</scope>
    <source>
        <strain evidence="2">JCM 17217</strain>
    </source>
</reference>